<dbReference type="GO" id="GO:0006629">
    <property type="term" value="P:lipid metabolic process"/>
    <property type="evidence" value="ECO:0007669"/>
    <property type="project" value="InterPro"/>
</dbReference>
<dbReference type="InterPro" id="IPR029058">
    <property type="entry name" value="AB_hydrolase_fold"/>
</dbReference>
<dbReference type="SUPFAM" id="SSF51445">
    <property type="entry name" value="(Trans)glycosidases"/>
    <property type="match status" value="1"/>
</dbReference>
<feature type="compositionally biased region" description="Low complexity" evidence="2">
    <location>
        <begin position="476"/>
        <end position="487"/>
    </location>
</feature>
<dbReference type="Pfam" id="PF11790">
    <property type="entry name" value="Glyco_hydro_cc"/>
    <property type="match status" value="1"/>
</dbReference>
<feature type="signal peptide" evidence="3">
    <location>
        <begin position="1"/>
        <end position="22"/>
    </location>
</feature>
<dbReference type="Proteomes" id="UP001152797">
    <property type="component" value="Unassembled WGS sequence"/>
</dbReference>
<keyword evidence="8" id="KW-1185">Reference proteome</keyword>
<feature type="domain" description="Asl1-like glycosyl hydrolase catalytic" evidence="5">
    <location>
        <begin position="117"/>
        <end position="341"/>
    </location>
</feature>
<dbReference type="Pfam" id="PF01764">
    <property type="entry name" value="Lipase_3"/>
    <property type="match status" value="1"/>
</dbReference>
<dbReference type="EMBL" id="CAMXCT020006501">
    <property type="protein sequence ID" value="CAL1168202.1"/>
    <property type="molecule type" value="Genomic_DNA"/>
</dbReference>
<evidence type="ECO:0000259" key="5">
    <source>
        <dbReference type="Pfam" id="PF11790"/>
    </source>
</evidence>
<dbReference type="SUPFAM" id="SSF53474">
    <property type="entry name" value="alpha/beta-Hydrolases"/>
    <property type="match status" value="1"/>
</dbReference>
<reference evidence="7 8" key="2">
    <citation type="submission" date="2024-05" db="EMBL/GenBank/DDBJ databases">
        <authorList>
            <person name="Chen Y."/>
            <person name="Shah S."/>
            <person name="Dougan E. K."/>
            <person name="Thang M."/>
            <person name="Chan C."/>
        </authorList>
    </citation>
    <scope>NUCLEOTIDE SEQUENCE [LARGE SCALE GENOMIC DNA]</scope>
</reference>
<organism evidence="6">
    <name type="scientific">Cladocopium goreaui</name>
    <dbReference type="NCBI Taxonomy" id="2562237"/>
    <lineage>
        <taxon>Eukaryota</taxon>
        <taxon>Sar</taxon>
        <taxon>Alveolata</taxon>
        <taxon>Dinophyceae</taxon>
        <taxon>Suessiales</taxon>
        <taxon>Symbiodiniaceae</taxon>
        <taxon>Cladocopium</taxon>
    </lineage>
</organism>
<dbReference type="CDD" id="cd00519">
    <property type="entry name" value="Lipase_3"/>
    <property type="match status" value="1"/>
</dbReference>
<evidence type="ECO:0000313" key="6">
    <source>
        <dbReference type="EMBL" id="CAI4014827.1"/>
    </source>
</evidence>
<protein>
    <submittedName>
        <fullName evidence="7">Lipase</fullName>
    </submittedName>
</protein>
<dbReference type="Gene3D" id="3.40.50.1820">
    <property type="entry name" value="alpha/beta hydrolase"/>
    <property type="match status" value="1"/>
</dbReference>
<feature type="domain" description="Fungal lipase-type" evidence="4">
    <location>
        <begin position="1635"/>
        <end position="1765"/>
    </location>
</feature>
<gene>
    <name evidence="6" type="ORF">C1SCF055_LOCUS39697</name>
</gene>
<name>A0A9P1DQL7_9DINO</name>
<dbReference type="InterPro" id="IPR053183">
    <property type="entry name" value="ASL1"/>
</dbReference>
<accession>A0A9P1DQL7</accession>
<dbReference type="EMBL" id="CAMXCT010006501">
    <property type="protein sequence ID" value="CAI4014827.1"/>
    <property type="molecule type" value="Genomic_DNA"/>
</dbReference>
<reference evidence="6" key="1">
    <citation type="submission" date="2022-10" db="EMBL/GenBank/DDBJ databases">
        <authorList>
            <person name="Chen Y."/>
            <person name="Dougan E. K."/>
            <person name="Chan C."/>
            <person name="Rhodes N."/>
            <person name="Thang M."/>
        </authorList>
    </citation>
    <scope>NUCLEOTIDE SEQUENCE</scope>
</reference>
<evidence type="ECO:0000256" key="2">
    <source>
        <dbReference type="SAM" id="MobiDB-lite"/>
    </source>
</evidence>
<feature type="region of interest" description="Disordered" evidence="2">
    <location>
        <begin position="1102"/>
        <end position="1121"/>
    </location>
</feature>
<sequence>MTRSTFATAFATLSVLAIRAAAESCEEVWFVEGSFVGETFTCGERIVYLQTPQGGGKTEQEARVQASLEELKCADCWPWEKYREDGETERSPKRGIAIENHKLTPESLSGLSQIVSWGVTWHYNLTDGPDLEVWNMAGVDFVPLIWGAGSLPLAQADGLPEGRSTLLGFNEPNFPNQANLDPETAANLWKDVEALAEEHNISTIVSPSMNWHVSMDPIEWLERFFAACEGCQVDAIGIHVFTCYAAGLKYHLDRYRVFGKPMWITEIACSDPNSPERLSAEGQMAYMMEAIPLLEADEDVAKYAWFSYFKNEWEHPIVDGENGDAGLIFPNGTLTPLGKLYKNFAAGTNLTEINITEPSSTTTVSQTKTVTSTTSITATGSSTQTFTGETSSTKESTEPTTESTTTTAAVSSTSSTVEATAPTTESTTVAESTTESTTASTTASTAASTSQEPSSVSQTTATQSSTESSTTKEETSTTTLQTEKVTTPLRSLSTMTAPSTTLPEGGESTTTEEVDQEENVTNETFSCTEAVDAWCQSDPASAPFFPLRHCSDWRLHDAMCSSPGGGNNAPQFAGTTELEDSGSFPALFLLLAVLGAAMAGAALASLFYRRQNHKCILCCGRNKKEEQEQEDLKRAISQKSDWQGNCLPVMCNRNGPNSKVAPEPGLLLPMEAVARRVGSSPVAADVCGSPVIGTLSKKGNAPEVAVGTPVGTTPASRAAALSTLTEAMAKATSADVSLDEREIALHQAGRVLCSKAALNLPLALRQEAETWHSRQEERLNLAKSMEAVVERAANLEEAAECEATAADPLGALLSRAMVADKVELEALLGESARRASAFEDELDNQRIRLHREPRPANQSLLTAADLMKQTSDLTEMQTKAARELTELQALQDPGAGEEWKTACDSLETKWKQFVADSGAAVQEAQAALAANRTAKILSSDAEREAALAEAARRQATFQEELQKQRQKLQKRTKAKSAAPTPLELGRLLEDEGVLQALELDRDTAMKECQQFIDTAEARHCDAEANQWKELLQGWQIVKEDMAQVASSNQELSQAMPEATVWASAASKAKIGKVTVDDDEQLALLAEAARCAAAFDEELQKQRQQMKKRRKALQKGGSEQATDPLDVCRTMADEEALKRLSRQQAEAHAKCQAMATSGEGMSEAWEQLAATWVQMEKDINKAEKEVSEASKVVTSDAHSELVAALGLAQDGEVARDAEALQEAARRIAVFDEELAKQRAAMRRRRSENPQGANALGAALLEGEALKALAAECAEAVAVCEAAAAEASKEGGQAEPWQDILKVWANLRADLAEATEEAEAEAKTCRAQEASEALAAHGVAAAARRAVAFEHELGQLTREGAHESGAVEADVRRAHKTALVQKLKTEHAEGLAFCEAKVAATRAEEETPHLVECRNAWQELVELWQGLGKDLETAAQELATSTEPAGALRKILDASVSDAERQKALAEAARRAAQFDEELQRQRQRLVRRKKVGENISSRVLALGDAVELQALAADQEAAKSACTGHSQEALTKAEASNDVEQAQGWKQIMDVSNPWFLINPRLSQLGHSFVYDEKAAEKYIWLHQLTLMPKVELVEMRCGLACEMLPEVSQVQITRDAYPLDTRGLVVRYGTDDCAIVFRGSKSLVNYLLGDFDIRHESPFSSCPECRIHRGFYKSWQSLKSQTIEALKELKCESSPLRITGHSLGGSMAMLAAYELSKNYTVKEVYTFGQPRVGNEAWVQAFQTKMINVPYFRVTDYMDPVPHLPPSWLMGYRHAGPEVWYNATMLQHYKICSDGNDETCSAQFSLWRCIFHACDHCSYLGMNPCVANDAEPECMQGDLK</sequence>
<dbReference type="OrthoDB" id="443935at2759"/>
<evidence type="ECO:0000256" key="3">
    <source>
        <dbReference type="SAM" id="SignalP"/>
    </source>
</evidence>
<feature type="region of interest" description="Disordered" evidence="2">
    <location>
        <begin position="375"/>
        <end position="519"/>
    </location>
</feature>
<feature type="chain" id="PRO_5043271562" evidence="3">
    <location>
        <begin position="23"/>
        <end position="1839"/>
    </location>
</feature>
<dbReference type="InterPro" id="IPR002921">
    <property type="entry name" value="Fungal_lipase-type"/>
</dbReference>
<dbReference type="InterPro" id="IPR024655">
    <property type="entry name" value="Asl1_glyco_hydro_catalytic"/>
</dbReference>
<feature type="compositionally biased region" description="Basic residues" evidence="2">
    <location>
        <begin position="1103"/>
        <end position="1112"/>
    </location>
</feature>
<dbReference type="PANTHER" id="PTHR34154:SF3">
    <property type="entry name" value="ALKALI-SENSITIVE LINKAGE PROTEIN 1"/>
    <property type="match status" value="1"/>
</dbReference>
<feature type="compositionally biased region" description="Polar residues" evidence="2">
    <location>
        <begin position="488"/>
        <end position="509"/>
    </location>
</feature>
<feature type="compositionally biased region" description="Low complexity" evidence="2">
    <location>
        <begin position="375"/>
        <end position="469"/>
    </location>
</feature>
<keyword evidence="3" id="KW-0732">Signal</keyword>
<dbReference type="InterPro" id="IPR017853">
    <property type="entry name" value="GH"/>
</dbReference>
<dbReference type="PANTHER" id="PTHR34154">
    <property type="entry name" value="ALKALI-SENSITIVE LINKAGE PROTEIN 1"/>
    <property type="match status" value="1"/>
</dbReference>
<dbReference type="Gene3D" id="3.20.20.80">
    <property type="entry name" value="Glycosidases"/>
    <property type="match status" value="1"/>
</dbReference>
<evidence type="ECO:0000313" key="8">
    <source>
        <dbReference type="Proteomes" id="UP001152797"/>
    </source>
</evidence>
<comment type="caution">
    <text evidence="6">The sequence shown here is derived from an EMBL/GenBank/DDBJ whole genome shotgun (WGS) entry which is preliminary data.</text>
</comment>
<evidence type="ECO:0000259" key="4">
    <source>
        <dbReference type="Pfam" id="PF01764"/>
    </source>
</evidence>
<proteinExistence type="predicted"/>
<evidence type="ECO:0000313" key="7">
    <source>
        <dbReference type="EMBL" id="CAL4802139.1"/>
    </source>
</evidence>
<keyword evidence="1" id="KW-0175">Coiled coil</keyword>
<evidence type="ECO:0000256" key="1">
    <source>
        <dbReference type="SAM" id="Coils"/>
    </source>
</evidence>
<feature type="coiled-coil region" evidence="1">
    <location>
        <begin position="947"/>
        <end position="978"/>
    </location>
</feature>
<dbReference type="GO" id="GO:0071966">
    <property type="term" value="P:fungal-type cell wall polysaccharide metabolic process"/>
    <property type="evidence" value="ECO:0007669"/>
    <property type="project" value="TreeGrafter"/>
</dbReference>
<feature type="compositionally biased region" description="Acidic residues" evidence="2">
    <location>
        <begin position="510"/>
        <end position="519"/>
    </location>
</feature>
<dbReference type="EMBL" id="CAMXCT030006501">
    <property type="protein sequence ID" value="CAL4802139.1"/>
    <property type="molecule type" value="Genomic_DNA"/>
</dbReference>